<dbReference type="InterPro" id="IPR017853">
    <property type="entry name" value="GH"/>
</dbReference>
<protein>
    <recommendedName>
        <fullName evidence="6">Endoglucanase</fullName>
        <ecNumber evidence="6">3.2.1.4</ecNumber>
    </recommendedName>
</protein>
<dbReference type="InterPro" id="IPR001547">
    <property type="entry name" value="Glyco_hydro_5"/>
</dbReference>
<feature type="domain" description="CBM2" evidence="9">
    <location>
        <begin position="426"/>
        <end position="536"/>
    </location>
</feature>
<dbReference type="PROSITE" id="PS50853">
    <property type="entry name" value="FN3"/>
    <property type="match status" value="1"/>
</dbReference>
<dbReference type="InterPro" id="IPR008965">
    <property type="entry name" value="CBM2/CBM3_carb-bd_dom_sf"/>
</dbReference>
<dbReference type="CDD" id="cd00063">
    <property type="entry name" value="FN3"/>
    <property type="match status" value="1"/>
</dbReference>
<dbReference type="InterPro" id="IPR001919">
    <property type="entry name" value="CBD2"/>
</dbReference>
<reference evidence="10 11" key="1">
    <citation type="submission" date="2016-04" db="EMBL/GenBank/DDBJ databases">
        <title>Complete genome sequence and analysis of deep-sea sediment isolate, Amycolatopsis sp. WP1.</title>
        <authorList>
            <person name="Wang H."/>
            <person name="Chen S."/>
            <person name="Wu Q."/>
        </authorList>
    </citation>
    <scope>NUCLEOTIDE SEQUENCE [LARGE SCALE GENOMIC DNA]</scope>
    <source>
        <strain evidence="10 11">WP1</strain>
    </source>
</reference>
<dbReference type="EMBL" id="CP015163">
    <property type="protein sequence ID" value="AXB42212.1"/>
    <property type="molecule type" value="Genomic_DNA"/>
</dbReference>
<dbReference type="Pfam" id="PF00041">
    <property type="entry name" value="fn3"/>
    <property type="match status" value="1"/>
</dbReference>
<keyword evidence="5 6" id="KW-0624">Polysaccharide degradation</keyword>
<dbReference type="Proteomes" id="UP000250434">
    <property type="component" value="Chromosome"/>
</dbReference>
<dbReference type="SUPFAM" id="SSF49265">
    <property type="entry name" value="Fibronectin type III"/>
    <property type="match status" value="1"/>
</dbReference>
<dbReference type="PROSITE" id="PS51173">
    <property type="entry name" value="CBM2"/>
    <property type="match status" value="1"/>
</dbReference>
<dbReference type="SMART" id="SM00060">
    <property type="entry name" value="FN3"/>
    <property type="match status" value="1"/>
</dbReference>
<dbReference type="SUPFAM" id="SSF49384">
    <property type="entry name" value="Carbohydrate-binding domain"/>
    <property type="match status" value="1"/>
</dbReference>
<dbReference type="Gene3D" id="2.60.40.290">
    <property type="match status" value="1"/>
</dbReference>
<organism evidence="10 11">
    <name type="scientific">Amycolatopsis albispora</name>
    <dbReference type="NCBI Taxonomy" id="1804986"/>
    <lineage>
        <taxon>Bacteria</taxon>
        <taxon>Bacillati</taxon>
        <taxon>Actinomycetota</taxon>
        <taxon>Actinomycetes</taxon>
        <taxon>Pseudonocardiales</taxon>
        <taxon>Pseudonocardiaceae</taxon>
        <taxon>Amycolatopsis</taxon>
    </lineage>
</organism>
<keyword evidence="11" id="KW-1185">Reference proteome</keyword>
<evidence type="ECO:0000256" key="2">
    <source>
        <dbReference type="ARBA" id="ARBA00022801"/>
    </source>
</evidence>
<evidence type="ECO:0000259" key="9">
    <source>
        <dbReference type="PROSITE" id="PS51173"/>
    </source>
</evidence>
<keyword evidence="6" id="KW-0136">Cellulose degradation</keyword>
<dbReference type="Gene3D" id="2.60.40.10">
    <property type="entry name" value="Immunoglobulins"/>
    <property type="match status" value="1"/>
</dbReference>
<comment type="similarity">
    <text evidence="6">Belongs to the glycosyl hydrolase 5 (cellulase A) family.</text>
</comment>
<evidence type="ECO:0000256" key="3">
    <source>
        <dbReference type="ARBA" id="ARBA00023277"/>
    </source>
</evidence>
<dbReference type="Gene3D" id="3.20.20.80">
    <property type="entry name" value="Glycosidases"/>
    <property type="match status" value="1"/>
</dbReference>
<dbReference type="GO" id="GO:0030247">
    <property type="term" value="F:polysaccharide binding"/>
    <property type="evidence" value="ECO:0007669"/>
    <property type="project" value="UniProtKB-UniRule"/>
</dbReference>
<evidence type="ECO:0000256" key="1">
    <source>
        <dbReference type="ARBA" id="ARBA00000966"/>
    </source>
</evidence>
<dbReference type="InterPro" id="IPR013783">
    <property type="entry name" value="Ig-like_fold"/>
</dbReference>
<dbReference type="KEGG" id="aab:A4R43_06415"/>
<dbReference type="Pfam" id="PF00150">
    <property type="entry name" value="Cellulase"/>
    <property type="match status" value="1"/>
</dbReference>
<dbReference type="EC" id="3.2.1.4" evidence="6"/>
<evidence type="ECO:0000259" key="8">
    <source>
        <dbReference type="PROSITE" id="PS50853"/>
    </source>
</evidence>
<dbReference type="InterPro" id="IPR012291">
    <property type="entry name" value="CBM2_carb-bd_dom_sf"/>
</dbReference>
<dbReference type="OrthoDB" id="9801198at2"/>
<evidence type="ECO:0000313" key="11">
    <source>
        <dbReference type="Proteomes" id="UP000250434"/>
    </source>
</evidence>
<evidence type="ECO:0000256" key="6">
    <source>
        <dbReference type="RuleBase" id="RU361153"/>
    </source>
</evidence>
<accession>A0A344L2D8</accession>
<keyword evidence="3 6" id="KW-0119">Carbohydrate metabolism</keyword>
<keyword evidence="4 6" id="KW-0326">Glycosidase</keyword>
<keyword evidence="7" id="KW-0732">Signal</keyword>
<dbReference type="SUPFAM" id="SSF51445">
    <property type="entry name" value="(Trans)glycosidases"/>
    <property type="match status" value="1"/>
</dbReference>
<dbReference type="Pfam" id="PF00553">
    <property type="entry name" value="CBM_2"/>
    <property type="match status" value="1"/>
</dbReference>
<dbReference type="GO" id="GO:0030245">
    <property type="term" value="P:cellulose catabolic process"/>
    <property type="evidence" value="ECO:0007669"/>
    <property type="project" value="UniProtKB-KW"/>
</dbReference>
<dbReference type="GO" id="GO:0008810">
    <property type="term" value="F:cellulase activity"/>
    <property type="evidence" value="ECO:0007669"/>
    <property type="project" value="UniProtKB-EC"/>
</dbReference>
<evidence type="ECO:0000256" key="5">
    <source>
        <dbReference type="ARBA" id="ARBA00023326"/>
    </source>
</evidence>
<evidence type="ECO:0000313" key="10">
    <source>
        <dbReference type="EMBL" id="AXB42212.1"/>
    </source>
</evidence>
<dbReference type="SMART" id="SM00637">
    <property type="entry name" value="CBD_II"/>
    <property type="match status" value="1"/>
</dbReference>
<dbReference type="RefSeq" id="WP_113691481.1">
    <property type="nucleotide sequence ID" value="NZ_CP015163.1"/>
</dbReference>
<dbReference type="InterPro" id="IPR036116">
    <property type="entry name" value="FN3_sf"/>
</dbReference>
<name>A0A344L2D8_9PSEU</name>
<feature type="chain" id="PRO_5038662570" description="Endoglucanase" evidence="7">
    <location>
        <begin position="26"/>
        <end position="536"/>
    </location>
</feature>
<evidence type="ECO:0000256" key="4">
    <source>
        <dbReference type="ARBA" id="ARBA00023295"/>
    </source>
</evidence>
<feature type="domain" description="Fibronectin type-III" evidence="8">
    <location>
        <begin position="339"/>
        <end position="428"/>
    </location>
</feature>
<dbReference type="PANTHER" id="PTHR42754">
    <property type="entry name" value="ENDOGLUCANASE"/>
    <property type="match status" value="1"/>
</dbReference>
<dbReference type="AlphaFoldDB" id="A0A344L2D8"/>
<keyword evidence="2 6" id="KW-0378">Hydrolase</keyword>
<comment type="catalytic activity">
    <reaction evidence="1 6">
        <text>Endohydrolysis of (1-&gt;4)-beta-D-glucosidic linkages in cellulose, lichenin and cereal beta-D-glucans.</text>
        <dbReference type="EC" id="3.2.1.4"/>
    </reaction>
</comment>
<proteinExistence type="inferred from homology"/>
<evidence type="ECO:0000256" key="7">
    <source>
        <dbReference type="SAM" id="SignalP"/>
    </source>
</evidence>
<dbReference type="InterPro" id="IPR003961">
    <property type="entry name" value="FN3_dom"/>
</dbReference>
<feature type="signal peptide" evidence="7">
    <location>
        <begin position="1"/>
        <end position="25"/>
    </location>
</feature>
<dbReference type="PANTHER" id="PTHR42754:SF1">
    <property type="entry name" value="LIPOPROTEIN"/>
    <property type="match status" value="1"/>
</dbReference>
<sequence length="536" mass="55605">MRKRLALLSVLLAAMAGLAVPAVTAAAPASGFYVQNGRLYESNGAEFVMRGVNHAHTWYRGETSSFANIKALGANTVRVVLSSGHQWTKNDAADVSTVVSLCKQNRLICVLEVHDTTGYGEQAAAVSLDTAANYWLEVKNSIIGQEQYVIVNIGNEPWGNTGYAGWTDATKSAIQKLRAGGLTHTLMVDAPNWGQDWSFTMRDNAASVFAADSLKNTLFSVHMYGVFDTAAEITDYLGRFTAAGLPILVGEFGHNHSDGDPDEDTIFATTQAQRLGYLGWSWSGNGGGVEYLDMATGFNPAALTSWGQRIFNGANGIKQTAREATVFGGDNVDTQAPTTPGTPTASGVTANSVQLSWAASTDNTAVTGYDVVRINGTAEASAVSSSTNAATVTGLSPATAYTFAVYARDAAGNRSARSGTVAVTTAPAGAGACSAGYRVTGQWSGGYQAEVTLTNTGTSAIDGWQLGWTFTGGQTITNLWHGVPVQTGASVVVTNAAYNKVIAAGGSVTIGFTGSWTGSNPAPAAFALNGATCSAA</sequence>
<gene>
    <name evidence="10" type="ORF">A4R43_06415</name>
</gene>